<dbReference type="PROSITE" id="PS50600">
    <property type="entry name" value="ULP_PROTEASE"/>
    <property type="match status" value="1"/>
</dbReference>
<feature type="region of interest" description="Disordered" evidence="6">
    <location>
        <begin position="225"/>
        <end position="251"/>
    </location>
</feature>
<evidence type="ECO:0000256" key="5">
    <source>
        <dbReference type="ARBA" id="ARBA00022801"/>
    </source>
</evidence>
<feature type="compositionally biased region" description="Basic and acidic residues" evidence="6">
    <location>
        <begin position="26"/>
        <end position="35"/>
    </location>
</feature>
<feature type="region of interest" description="Disordered" evidence="6">
    <location>
        <begin position="1"/>
        <end position="71"/>
    </location>
</feature>
<dbReference type="InterPro" id="IPR003653">
    <property type="entry name" value="Peptidase_C48_C"/>
</dbReference>
<feature type="compositionally biased region" description="Polar residues" evidence="6">
    <location>
        <begin position="237"/>
        <end position="250"/>
    </location>
</feature>
<keyword evidence="2" id="KW-0597">Phosphoprotein</keyword>
<evidence type="ECO:0000313" key="8">
    <source>
        <dbReference type="EMBL" id="KAK9702174.1"/>
    </source>
</evidence>
<organism evidence="8 9">
    <name type="scientific">Basidiobolus ranarum</name>
    <dbReference type="NCBI Taxonomy" id="34480"/>
    <lineage>
        <taxon>Eukaryota</taxon>
        <taxon>Fungi</taxon>
        <taxon>Fungi incertae sedis</taxon>
        <taxon>Zoopagomycota</taxon>
        <taxon>Entomophthoromycotina</taxon>
        <taxon>Basidiobolomycetes</taxon>
        <taxon>Basidiobolales</taxon>
        <taxon>Basidiobolaceae</taxon>
        <taxon>Basidiobolus</taxon>
    </lineage>
</organism>
<dbReference type="Pfam" id="PF02902">
    <property type="entry name" value="Peptidase_C48"/>
    <property type="match status" value="1"/>
</dbReference>
<dbReference type="InterPro" id="IPR051947">
    <property type="entry name" value="Sentrin-specific_protease"/>
</dbReference>
<proteinExistence type="inferred from homology"/>
<evidence type="ECO:0000256" key="3">
    <source>
        <dbReference type="ARBA" id="ARBA00022670"/>
    </source>
</evidence>
<dbReference type="SUPFAM" id="SSF54001">
    <property type="entry name" value="Cysteine proteinases"/>
    <property type="match status" value="1"/>
</dbReference>
<dbReference type="Gene3D" id="3.40.395.10">
    <property type="entry name" value="Adenoviral Proteinase, Chain A"/>
    <property type="match status" value="1"/>
</dbReference>
<feature type="compositionally biased region" description="Basic residues" evidence="6">
    <location>
        <begin position="47"/>
        <end position="57"/>
    </location>
</feature>
<reference evidence="8 9" key="1">
    <citation type="submission" date="2023-04" db="EMBL/GenBank/DDBJ databases">
        <title>Genome of Basidiobolus ranarum AG-B5.</title>
        <authorList>
            <person name="Stajich J.E."/>
            <person name="Carter-House D."/>
            <person name="Gryganskyi A."/>
        </authorList>
    </citation>
    <scope>NUCLEOTIDE SEQUENCE [LARGE SCALE GENOMIC DNA]</scope>
    <source>
        <strain evidence="8 9">AG-B5</strain>
    </source>
</reference>
<keyword evidence="4" id="KW-0833">Ubl conjugation pathway</keyword>
<evidence type="ECO:0000259" key="7">
    <source>
        <dbReference type="PROSITE" id="PS50600"/>
    </source>
</evidence>
<protein>
    <recommendedName>
        <fullName evidence="7">Ubiquitin-like protease family profile domain-containing protein</fullName>
    </recommendedName>
</protein>
<keyword evidence="9" id="KW-1185">Reference proteome</keyword>
<dbReference type="EMBL" id="JASJQH010007747">
    <property type="protein sequence ID" value="KAK9702174.1"/>
    <property type="molecule type" value="Genomic_DNA"/>
</dbReference>
<name>A0ABR2VTY6_9FUNG</name>
<feature type="region of interest" description="Disordered" evidence="6">
    <location>
        <begin position="411"/>
        <end position="475"/>
    </location>
</feature>
<dbReference type="PANTHER" id="PTHR46896">
    <property type="entry name" value="SENTRIN-SPECIFIC PROTEASE"/>
    <property type="match status" value="1"/>
</dbReference>
<feature type="region of interest" description="Disordered" evidence="6">
    <location>
        <begin position="610"/>
        <end position="629"/>
    </location>
</feature>
<feature type="compositionally biased region" description="Basic and acidic residues" evidence="6">
    <location>
        <begin position="411"/>
        <end position="428"/>
    </location>
</feature>
<gene>
    <name evidence="8" type="ORF">K7432_011381</name>
</gene>
<accession>A0ABR2VTY6</accession>
<dbReference type="Proteomes" id="UP001479436">
    <property type="component" value="Unassembled WGS sequence"/>
</dbReference>
<keyword evidence="3" id="KW-0645">Protease</keyword>
<evidence type="ECO:0000313" key="9">
    <source>
        <dbReference type="Proteomes" id="UP001479436"/>
    </source>
</evidence>
<comment type="caution">
    <text evidence="8">The sequence shown here is derived from an EMBL/GenBank/DDBJ whole genome shotgun (WGS) entry which is preliminary data.</text>
</comment>
<evidence type="ECO:0000256" key="4">
    <source>
        <dbReference type="ARBA" id="ARBA00022786"/>
    </source>
</evidence>
<evidence type="ECO:0000256" key="1">
    <source>
        <dbReference type="ARBA" id="ARBA00005234"/>
    </source>
</evidence>
<feature type="domain" description="Ubiquitin-like protease family profile" evidence="7">
    <location>
        <begin position="495"/>
        <end position="734"/>
    </location>
</feature>
<dbReference type="PANTHER" id="PTHR46896:SF3">
    <property type="entry name" value="FI06413P-RELATED"/>
    <property type="match status" value="1"/>
</dbReference>
<dbReference type="InterPro" id="IPR038765">
    <property type="entry name" value="Papain-like_cys_pep_sf"/>
</dbReference>
<keyword evidence="5" id="KW-0378">Hydrolase</keyword>
<sequence>MDTEDEDDRTQLTLLPDRSDRKRRQRPDSRKHETKTPPLTRSLLSHLKAKGPPKRRGIPIAIPSNPPPTPVIATPTKRQKIVNDNEPSGPVLSPIGLNFNQKSGDDSILIISDEERVQVSPLANRSKRTIDKLVCDSDKQINENIKSDESNRIAMKADRVQSSEEILGIKEQIITPTKRAMSDIFDEAAGQTPSKLVAKKAYIIQVPGNRLSKSPVEKSIPAIEQSESRVKVDSQEPILTSPQGSPSQGVASGHLTLPLKFLKIGTYECDGREQVVEISYRNQTLNFLADSKEICSMNIGDIFKLEYYDQNQPELLLLKTTHALENDRFLDSYNPDSYIDKKTRILCFFDSHSQFARLRRSLVVCVQPECEIFIQKREQWTSFIKEVSLDQPKALISPQKAINGICKLTQEKTEPESESIESKPEDSNHTPLGNEIVETDQTNQLQNDKKDEIMLTSDSKTTPRRSTRITKQTKCSPKPLSQDLFVYPFTGVNSITITGDDVYRLSDGEFLNDNLVEFYLKYFQNQLIESNPTLAEQVHFFNPFFYKRLTQKDKSNKSLNIYDKVKKWTSKINLFSKNYIFIPINENLHWYLALVCNPYLLLPTEPVSEKEQPCKTPERQAGKSWGPNSVEEIGDPNVEEILELDDVSTGGKSTNGGNRKWEDGSQSPWIVIFDSLGARHNTVFKTLNTYLINEAKEKLNTDIQNKAVGVYAKVPCQTNYCDCGLYILQYVETFLTNPSKYLDIVANRVDNKLAWFKKEEVQGKRAQIRTIIDDLTRDYTTRHDSTTNT</sequence>
<feature type="compositionally biased region" description="Basic and acidic residues" evidence="6">
    <location>
        <begin position="610"/>
        <end position="621"/>
    </location>
</feature>
<evidence type="ECO:0000256" key="6">
    <source>
        <dbReference type="SAM" id="MobiDB-lite"/>
    </source>
</evidence>
<evidence type="ECO:0000256" key="2">
    <source>
        <dbReference type="ARBA" id="ARBA00022553"/>
    </source>
</evidence>
<comment type="similarity">
    <text evidence="1">Belongs to the peptidase C48 family.</text>
</comment>